<dbReference type="Proteomes" id="UP000007033">
    <property type="component" value="Chromosome"/>
</dbReference>
<accession>E4SJ76</accession>
<dbReference type="PANTHER" id="PTHR37038">
    <property type="entry name" value="TRANSCRIPTIONAL REGULATOR-RELATED"/>
    <property type="match status" value="1"/>
</dbReference>
<dbReference type="RefSeq" id="WP_013436859.1">
    <property type="nucleotide sequence ID" value="NC_014724.1"/>
</dbReference>
<dbReference type="CDD" id="cd00093">
    <property type="entry name" value="HTH_XRE"/>
    <property type="match status" value="1"/>
</dbReference>
<dbReference type="Gene3D" id="1.10.260.40">
    <property type="entry name" value="lambda repressor-like DNA-binding domains"/>
    <property type="match status" value="1"/>
</dbReference>
<dbReference type="SUPFAM" id="SSF47413">
    <property type="entry name" value="lambda repressor-like DNA-binding domains"/>
    <property type="match status" value="1"/>
</dbReference>
<name>E4SJ76_LACAR</name>
<dbReference type="SMART" id="SM00530">
    <property type="entry name" value="HTH_XRE"/>
    <property type="match status" value="1"/>
</dbReference>
<dbReference type="EMBL" id="CP002338">
    <property type="protein sequence ID" value="ADQ58024.1"/>
    <property type="molecule type" value="Genomic_DNA"/>
</dbReference>
<dbReference type="PATRIC" id="fig|695560.3.peg.21"/>
<sequence>MQIGEALRTERIKLGLTQNEMSSDIVSRSFYAKVEAGKNKIAADRLFRILFLHNIDISEFNDLIQKTYNSDENNLRNDLEEKMAEAFSNKDVDSLTEYCQKIIASTSDNILKLRALVTVAYFKGDLKSIDDATKQKLKEEFDEGNNWTVRPDLLRLFANTMPLWAQDELDFWVGRLLSSVRKTKFSSLMLERYLRIFENYLVTCYDRKIRNNTHGNHVEEIIKYIIANTDTYYLMIYRINALYMRALFTNQYQEAEEIKKDMKKYGYEKMINNWPH</sequence>
<evidence type="ECO:0000313" key="3">
    <source>
        <dbReference type="Proteomes" id="UP000007033"/>
    </source>
</evidence>
<dbReference type="InterPro" id="IPR053163">
    <property type="entry name" value="HTH-type_regulator_Rgg"/>
</dbReference>
<organism evidence="2 3">
    <name type="scientific">Lactobacillus amylovorus (strain GRL 1112)</name>
    <dbReference type="NCBI Taxonomy" id="695560"/>
    <lineage>
        <taxon>Bacteria</taxon>
        <taxon>Bacillati</taxon>
        <taxon>Bacillota</taxon>
        <taxon>Bacilli</taxon>
        <taxon>Lactobacillales</taxon>
        <taxon>Lactobacillaceae</taxon>
        <taxon>Lactobacillus</taxon>
    </lineage>
</organism>
<dbReference type="Pfam" id="PF01381">
    <property type="entry name" value="HTH_3"/>
    <property type="match status" value="1"/>
</dbReference>
<gene>
    <name evidence="2" type="ordered locus">LA2_00105</name>
</gene>
<dbReference type="AlphaFoldDB" id="E4SJ76"/>
<dbReference type="KEGG" id="lam:LA2_00105"/>
<proteinExistence type="predicted"/>
<dbReference type="InterPro" id="IPR010982">
    <property type="entry name" value="Lambda_DNA-bd_dom_sf"/>
</dbReference>
<dbReference type="HOGENOM" id="CLU_072045_3_2_9"/>
<feature type="domain" description="HTH cro/C1-type" evidence="1">
    <location>
        <begin position="7"/>
        <end position="60"/>
    </location>
</feature>
<dbReference type="InterPro" id="IPR001387">
    <property type="entry name" value="Cro/C1-type_HTH"/>
</dbReference>
<dbReference type="GO" id="GO:0003677">
    <property type="term" value="F:DNA binding"/>
    <property type="evidence" value="ECO:0007669"/>
    <property type="project" value="InterPro"/>
</dbReference>
<reference evidence="2 3" key="1">
    <citation type="journal article" date="2011" name="J. Bacteriol.">
        <title>Genome sequence of Lactobacillus amylovorus GRL1112.</title>
        <authorList>
            <person name="Kant R."/>
            <person name="Paulin L."/>
            <person name="Alatalo E."/>
            <person name="de Vos W.M."/>
            <person name="Palva A."/>
        </authorList>
    </citation>
    <scope>NUCLEOTIDE SEQUENCE [LARGE SCALE GENOMIC DNA]</scope>
    <source>
        <strain evidence="2 3">GRL 1112</strain>
    </source>
</reference>
<evidence type="ECO:0000313" key="2">
    <source>
        <dbReference type="EMBL" id="ADQ58024.1"/>
    </source>
</evidence>
<evidence type="ECO:0000259" key="1">
    <source>
        <dbReference type="PROSITE" id="PS50943"/>
    </source>
</evidence>
<protein>
    <submittedName>
        <fullName evidence="2">Transcriptional regulator, XRE family protein</fullName>
    </submittedName>
</protein>
<dbReference type="PROSITE" id="PS50943">
    <property type="entry name" value="HTH_CROC1"/>
    <property type="match status" value="1"/>
</dbReference>